<keyword evidence="4" id="KW-1185">Reference proteome</keyword>
<dbReference type="Pfam" id="PF13410">
    <property type="entry name" value="GST_C_2"/>
    <property type="match status" value="1"/>
</dbReference>
<evidence type="ECO:0000313" key="4">
    <source>
        <dbReference type="Proteomes" id="UP000482155"/>
    </source>
</evidence>
<dbReference type="Gene3D" id="3.40.30.10">
    <property type="entry name" value="Glutaredoxin"/>
    <property type="match status" value="1"/>
</dbReference>
<dbReference type="AlphaFoldDB" id="A0A6B3SN79"/>
<name>A0A6B3SN79_9BURK</name>
<proteinExistence type="predicted"/>
<feature type="domain" description="GST C-terminal" evidence="2">
    <location>
        <begin position="86"/>
        <end position="216"/>
    </location>
</feature>
<dbReference type="GO" id="GO:0016740">
    <property type="term" value="F:transferase activity"/>
    <property type="evidence" value="ECO:0007669"/>
    <property type="project" value="UniProtKB-KW"/>
</dbReference>
<evidence type="ECO:0000259" key="2">
    <source>
        <dbReference type="PROSITE" id="PS50405"/>
    </source>
</evidence>
<dbReference type="InterPro" id="IPR004045">
    <property type="entry name" value="Glutathione_S-Trfase_N"/>
</dbReference>
<dbReference type="InterPro" id="IPR050983">
    <property type="entry name" value="GST_Omega/HSP26"/>
</dbReference>
<dbReference type="SFLD" id="SFLDS00019">
    <property type="entry name" value="Glutathione_Transferase_(cytos"/>
    <property type="match status" value="1"/>
</dbReference>
<dbReference type="SUPFAM" id="SSF52833">
    <property type="entry name" value="Thioredoxin-like"/>
    <property type="match status" value="1"/>
</dbReference>
<dbReference type="CDD" id="cd00299">
    <property type="entry name" value="GST_C_family"/>
    <property type="match status" value="1"/>
</dbReference>
<sequence length="234" mass="25710">MPRGRLLSSPAYRPRFLGASDEKGLPDGVSFTRRNIDLASKPAWFLAVSPLGKTPVLLADGEPIFESAVICEYLEDVYAPRMHPEDPLQRARHRGWIEFGSSVLSAIGTFYSAPDDTALQAAASELRRKFGQLEAALGPAPFFDGERFSVVDAAFAPVFRYLDVFDRIEDFGCLAGMPKVKAWRSALASRPSVRMAVGADYGSLLMDFLQRRRSALSALIARRLEQNNLAAAKA</sequence>
<evidence type="ECO:0000259" key="1">
    <source>
        <dbReference type="PROSITE" id="PS50404"/>
    </source>
</evidence>
<dbReference type="InterPro" id="IPR036282">
    <property type="entry name" value="Glutathione-S-Trfase_C_sf"/>
</dbReference>
<accession>A0A6B3SN79</accession>
<dbReference type="PROSITE" id="PS50404">
    <property type="entry name" value="GST_NTER"/>
    <property type="match status" value="1"/>
</dbReference>
<dbReference type="PANTHER" id="PTHR43968">
    <property type="match status" value="1"/>
</dbReference>
<protein>
    <submittedName>
        <fullName evidence="3">Glutathione S-transferase family protein</fullName>
    </submittedName>
</protein>
<dbReference type="InterPro" id="IPR010987">
    <property type="entry name" value="Glutathione-S-Trfase_C-like"/>
</dbReference>
<dbReference type="InterPro" id="IPR036249">
    <property type="entry name" value="Thioredoxin-like_sf"/>
</dbReference>
<evidence type="ECO:0000313" key="3">
    <source>
        <dbReference type="EMBL" id="NEX62181.1"/>
    </source>
</evidence>
<dbReference type="Pfam" id="PF13409">
    <property type="entry name" value="GST_N_2"/>
    <property type="match status" value="1"/>
</dbReference>
<dbReference type="EMBL" id="JAAIVB010000045">
    <property type="protein sequence ID" value="NEX62181.1"/>
    <property type="molecule type" value="Genomic_DNA"/>
</dbReference>
<dbReference type="Gene3D" id="1.20.1050.10">
    <property type="match status" value="1"/>
</dbReference>
<dbReference type="InterPro" id="IPR040079">
    <property type="entry name" value="Glutathione_S-Trfase"/>
</dbReference>
<organism evidence="3 4">
    <name type="scientific">Noviherbaspirillum galbum</name>
    <dbReference type="NCBI Taxonomy" id="2709383"/>
    <lineage>
        <taxon>Bacteria</taxon>
        <taxon>Pseudomonadati</taxon>
        <taxon>Pseudomonadota</taxon>
        <taxon>Betaproteobacteria</taxon>
        <taxon>Burkholderiales</taxon>
        <taxon>Oxalobacteraceae</taxon>
        <taxon>Noviherbaspirillum</taxon>
    </lineage>
</organism>
<dbReference type="SUPFAM" id="SSF47616">
    <property type="entry name" value="GST C-terminal domain-like"/>
    <property type="match status" value="1"/>
</dbReference>
<gene>
    <name evidence="3" type="ORF">G3574_13910</name>
</gene>
<keyword evidence="3" id="KW-0808">Transferase</keyword>
<dbReference type="CDD" id="cd00570">
    <property type="entry name" value="GST_N_family"/>
    <property type="match status" value="1"/>
</dbReference>
<dbReference type="PANTHER" id="PTHR43968:SF6">
    <property type="entry name" value="GLUTATHIONE S-TRANSFERASE OMEGA"/>
    <property type="match status" value="1"/>
</dbReference>
<feature type="domain" description="GST N-terminal" evidence="1">
    <location>
        <begin position="1"/>
        <end position="82"/>
    </location>
</feature>
<dbReference type="SFLD" id="SFLDG00358">
    <property type="entry name" value="Main_(cytGST)"/>
    <property type="match status" value="1"/>
</dbReference>
<reference evidence="3 4" key="1">
    <citation type="submission" date="2020-02" db="EMBL/GenBank/DDBJ databases">
        <authorList>
            <person name="Kim M.K."/>
        </authorList>
    </citation>
    <scope>NUCLEOTIDE SEQUENCE [LARGE SCALE GENOMIC DNA]</scope>
    <source>
        <strain evidence="3 4">17J57-3</strain>
    </source>
</reference>
<dbReference type="GO" id="GO:0005737">
    <property type="term" value="C:cytoplasm"/>
    <property type="evidence" value="ECO:0007669"/>
    <property type="project" value="TreeGrafter"/>
</dbReference>
<comment type="caution">
    <text evidence="3">The sequence shown here is derived from an EMBL/GenBank/DDBJ whole genome shotgun (WGS) entry which is preliminary data.</text>
</comment>
<dbReference type="PROSITE" id="PS50405">
    <property type="entry name" value="GST_CTER"/>
    <property type="match status" value="1"/>
</dbReference>
<dbReference type="Proteomes" id="UP000482155">
    <property type="component" value="Unassembled WGS sequence"/>
</dbReference>